<dbReference type="EMBL" id="CP036290">
    <property type="protein sequence ID" value="QDU84500.1"/>
    <property type="molecule type" value="Genomic_DNA"/>
</dbReference>
<feature type="domain" description="Cytochrome c-552/4" evidence="3">
    <location>
        <begin position="61"/>
        <end position="170"/>
    </location>
</feature>
<evidence type="ECO:0000256" key="1">
    <source>
        <dbReference type="SAM" id="MobiDB-lite"/>
    </source>
</evidence>
<evidence type="ECO:0000259" key="3">
    <source>
        <dbReference type="Pfam" id="PF13435"/>
    </source>
</evidence>
<feature type="chain" id="PRO_5021757331" description="Cytochrome c-552/4 domain-containing protein" evidence="2">
    <location>
        <begin position="26"/>
        <end position="580"/>
    </location>
</feature>
<keyword evidence="5" id="KW-1185">Reference proteome</keyword>
<proteinExistence type="predicted"/>
<organism evidence="4 5">
    <name type="scientific">Rohdeia mirabilis</name>
    <dbReference type="NCBI Taxonomy" id="2528008"/>
    <lineage>
        <taxon>Bacteria</taxon>
        <taxon>Pseudomonadati</taxon>
        <taxon>Planctomycetota</taxon>
        <taxon>Planctomycetia</taxon>
        <taxon>Planctomycetia incertae sedis</taxon>
        <taxon>Rohdeia</taxon>
    </lineage>
</organism>
<dbReference type="Gene3D" id="1.10.1130.10">
    <property type="entry name" value="Flavocytochrome C3, Chain A"/>
    <property type="match status" value="1"/>
</dbReference>
<feature type="region of interest" description="Disordered" evidence="1">
    <location>
        <begin position="491"/>
        <end position="510"/>
    </location>
</feature>
<dbReference type="Pfam" id="PF13435">
    <property type="entry name" value="Cytochrome_C554"/>
    <property type="match status" value="1"/>
</dbReference>
<dbReference type="InterPro" id="IPR036280">
    <property type="entry name" value="Multihaem_cyt_sf"/>
</dbReference>
<dbReference type="AlphaFoldDB" id="A0A518CZ40"/>
<dbReference type="InterPro" id="IPR023155">
    <property type="entry name" value="Cyt_c-552/4"/>
</dbReference>
<evidence type="ECO:0000256" key="2">
    <source>
        <dbReference type="SAM" id="SignalP"/>
    </source>
</evidence>
<evidence type="ECO:0000313" key="4">
    <source>
        <dbReference type="EMBL" id="QDU84500.1"/>
    </source>
</evidence>
<evidence type="ECO:0000313" key="5">
    <source>
        <dbReference type="Proteomes" id="UP000319342"/>
    </source>
</evidence>
<feature type="signal peptide" evidence="2">
    <location>
        <begin position="1"/>
        <end position="25"/>
    </location>
</feature>
<sequence length="580" mass="61587" precursor="true">MFELQHRLGALLATAALAISAAATVASGAAPNGTARIGTARINSAQDGDPPGASVQLSSSCARCHSAAPGASALRDADGETVAPYDLWRGTMMANSALDPLWRAVVSVEVAATPSARAAIESKCLSCHAPMADQVGIDVPDGASPIAVLHDEGMLGELARDGVSCTICHGIAPDRLGTAASFSAGFVLDPWNRLYGPHEDPFQNPMNRATGFFPTHGAHILDSALCGSCHTLETDALRPDGTPTGHVLLEQAPYIEWRNSVFDTERAEPGPNAANCQDCHVPTTNADGSAIETRIARNPGGSDFPFTTPRRPVGRHVFVGGNTLVLGLFEEHGEALGATAPREAFTATRAATFEQLEERTAAVEIVRAEREGDRLTVEVRVQNRTGHKLPTAHPTRRAFLRATVTGADGATLFASGATDDAGRLVDAAGEILPSEVAGGPIAPHRDVVRAPDEVVEYRAVMADEHGAPTHLLMRGATWLSDTRLLPRGWSAEHPDAERTRPIGTEDDANFSAGEDTVTYSIDLAGRRAAAVEIELCYQTLAPRWADEMRRYDTPEVARFMQMYEDADRAPVVLAAARVEL</sequence>
<reference evidence="4 5" key="1">
    <citation type="submission" date="2019-02" db="EMBL/GenBank/DDBJ databases">
        <title>Deep-cultivation of Planctomycetes and their phenomic and genomic characterization uncovers novel biology.</title>
        <authorList>
            <person name="Wiegand S."/>
            <person name="Jogler M."/>
            <person name="Boedeker C."/>
            <person name="Pinto D."/>
            <person name="Vollmers J."/>
            <person name="Rivas-Marin E."/>
            <person name="Kohn T."/>
            <person name="Peeters S.H."/>
            <person name="Heuer A."/>
            <person name="Rast P."/>
            <person name="Oberbeckmann S."/>
            <person name="Bunk B."/>
            <person name="Jeske O."/>
            <person name="Meyerdierks A."/>
            <person name="Storesund J.E."/>
            <person name="Kallscheuer N."/>
            <person name="Luecker S."/>
            <person name="Lage O.M."/>
            <person name="Pohl T."/>
            <person name="Merkel B.J."/>
            <person name="Hornburger P."/>
            <person name="Mueller R.-W."/>
            <person name="Bruemmer F."/>
            <person name="Labrenz M."/>
            <person name="Spormann A.M."/>
            <person name="Op den Camp H."/>
            <person name="Overmann J."/>
            <person name="Amann R."/>
            <person name="Jetten M.S.M."/>
            <person name="Mascher T."/>
            <person name="Medema M.H."/>
            <person name="Devos D.P."/>
            <person name="Kaster A.-K."/>
            <person name="Ovreas L."/>
            <person name="Rohde M."/>
            <person name="Galperin M.Y."/>
            <person name="Jogler C."/>
        </authorList>
    </citation>
    <scope>NUCLEOTIDE SEQUENCE [LARGE SCALE GENOMIC DNA]</scope>
    <source>
        <strain evidence="4 5">Pla163</strain>
    </source>
</reference>
<protein>
    <recommendedName>
        <fullName evidence="3">Cytochrome c-552/4 domain-containing protein</fullName>
    </recommendedName>
</protein>
<feature type="compositionally biased region" description="Basic and acidic residues" evidence="1">
    <location>
        <begin position="491"/>
        <end position="500"/>
    </location>
</feature>
<dbReference type="RefSeq" id="WP_145186159.1">
    <property type="nucleotide sequence ID" value="NZ_CP036290.1"/>
</dbReference>
<dbReference type="SUPFAM" id="SSF48695">
    <property type="entry name" value="Multiheme cytochromes"/>
    <property type="match status" value="1"/>
</dbReference>
<keyword evidence="2" id="KW-0732">Signal</keyword>
<accession>A0A518CZ40</accession>
<dbReference type="Proteomes" id="UP000319342">
    <property type="component" value="Chromosome"/>
</dbReference>
<name>A0A518CZ40_9BACT</name>
<dbReference type="OrthoDB" id="9814800at2"/>
<gene>
    <name evidence="4" type="ORF">Pla163_16100</name>
</gene>